<dbReference type="EMBL" id="CM045865">
    <property type="protein sequence ID" value="KAI7962033.1"/>
    <property type="molecule type" value="Genomic_DNA"/>
</dbReference>
<name>A0ACC0F021_9BASI</name>
<protein>
    <submittedName>
        <fullName evidence="1">Uncharacterized protein</fullName>
    </submittedName>
</protein>
<dbReference type="Proteomes" id="UP001060170">
    <property type="component" value="Chromosome 1"/>
</dbReference>
<sequence>MREIKRSQEEIRRQAIKAATSKKWGVTRKSTAPISSSTISIANLNLEFEKYLPQLREIHDQSAKKVHNLITKQKMDRLNDLSEQVARYTTRPQSRALRK</sequence>
<reference evidence="2" key="2">
    <citation type="journal article" date="2018" name="Mol. Plant Microbe Interact.">
        <title>Genome sequence resources for the wheat stripe rust pathogen (Puccinia striiformis f. sp. tritici) and the barley stripe rust pathogen (Puccinia striiformis f. sp. hordei).</title>
        <authorList>
            <person name="Xia C."/>
            <person name="Wang M."/>
            <person name="Yin C."/>
            <person name="Cornejo O.E."/>
            <person name="Hulbert S.H."/>
            <person name="Chen X."/>
        </authorList>
    </citation>
    <scope>NUCLEOTIDE SEQUENCE [LARGE SCALE GENOMIC DNA]</scope>
    <source>
        <strain evidence="2">93-210</strain>
    </source>
</reference>
<reference evidence="1 2" key="3">
    <citation type="journal article" date="2022" name="Microbiol. Spectr.">
        <title>Folding features and dynamics of 3D genome architecture in plant fungal pathogens.</title>
        <authorList>
            <person name="Xia C."/>
        </authorList>
    </citation>
    <scope>NUCLEOTIDE SEQUENCE [LARGE SCALE GENOMIC DNA]</scope>
    <source>
        <strain evidence="1 2">93-210</strain>
    </source>
</reference>
<comment type="caution">
    <text evidence="1">The sequence shown here is derived from an EMBL/GenBank/DDBJ whole genome shotgun (WGS) entry which is preliminary data.</text>
</comment>
<proteinExistence type="predicted"/>
<reference evidence="2" key="1">
    <citation type="journal article" date="2018" name="BMC Genomics">
        <title>Genomic insights into host adaptation between the wheat stripe rust pathogen (Puccinia striiformis f. sp. tritici) and the barley stripe rust pathogen (Puccinia striiformis f. sp. hordei).</title>
        <authorList>
            <person name="Xia C."/>
            <person name="Wang M."/>
            <person name="Yin C."/>
            <person name="Cornejo O.E."/>
            <person name="Hulbert S.H."/>
            <person name="Chen X."/>
        </authorList>
    </citation>
    <scope>NUCLEOTIDE SEQUENCE [LARGE SCALE GENOMIC DNA]</scope>
    <source>
        <strain evidence="2">93-210</strain>
    </source>
</reference>
<evidence type="ECO:0000313" key="1">
    <source>
        <dbReference type="EMBL" id="KAI7962033.1"/>
    </source>
</evidence>
<organism evidence="1 2">
    <name type="scientific">Puccinia striiformis f. sp. tritici</name>
    <dbReference type="NCBI Taxonomy" id="168172"/>
    <lineage>
        <taxon>Eukaryota</taxon>
        <taxon>Fungi</taxon>
        <taxon>Dikarya</taxon>
        <taxon>Basidiomycota</taxon>
        <taxon>Pucciniomycotina</taxon>
        <taxon>Pucciniomycetes</taxon>
        <taxon>Pucciniales</taxon>
        <taxon>Pucciniaceae</taxon>
        <taxon>Puccinia</taxon>
    </lineage>
</organism>
<gene>
    <name evidence="1" type="ORF">MJO28_000127</name>
</gene>
<evidence type="ECO:0000313" key="2">
    <source>
        <dbReference type="Proteomes" id="UP001060170"/>
    </source>
</evidence>
<accession>A0ACC0F021</accession>
<keyword evidence="2" id="KW-1185">Reference proteome</keyword>